<comment type="pathway">
    <text evidence="1">Purine metabolism; 7-cyano-7-deazaguanine biosynthesis.</text>
</comment>
<evidence type="ECO:0000256" key="4">
    <source>
        <dbReference type="ARBA" id="ARBA00022741"/>
    </source>
</evidence>
<evidence type="ECO:0000256" key="5">
    <source>
        <dbReference type="ARBA" id="ARBA00022833"/>
    </source>
</evidence>
<dbReference type="Pfam" id="PF06508">
    <property type="entry name" value="QueC"/>
    <property type="match status" value="1"/>
</dbReference>
<evidence type="ECO:0000256" key="9">
    <source>
        <dbReference type="ARBA" id="ARBA00047890"/>
    </source>
</evidence>
<keyword evidence="6" id="KW-0067">ATP-binding</keyword>
<evidence type="ECO:0000256" key="6">
    <source>
        <dbReference type="ARBA" id="ARBA00022840"/>
    </source>
</evidence>
<dbReference type="HAMAP" id="MF_01633">
    <property type="entry name" value="QueC"/>
    <property type="match status" value="1"/>
</dbReference>
<evidence type="ECO:0000313" key="10">
    <source>
        <dbReference type="EMBL" id="CAB5226399.1"/>
    </source>
</evidence>
<reference evidence="10" key="1">
    <citation type="submission" date="2020-05" db="EMBL/GenBank/DDBJ databases">
        <authorList>
            <person name="Chiriac C."/>
            <person name="Salcher M."/>
            <person name="Ghai R."/>
            <person name="Kavagutti S V."/>
        </authorList>
    </citation>
    <scope>NUCLEOTIDE SEQUENCE</scope>
</reference>
<evidence type="ECO:0000256" key="2">
    <source>
        <dbReference type="ARBA" id="ARBA00022598"/>
    </source>
</evidence>
<keyword evidence="5" id="KW-0862">Zinc</keyword>
<dbReference type="InterPro" id="IPR014729">
    <property type="entry name" value="Rossmann-like_a/b/a_fold"/>
</dbReference>
<dbReference type="InterPro" id="IPR018317">
    <property type="entry name" value="QueC"/>
</dbReference>
<dbReference type="PANTHER" id="PTHR42914:SF1">
    <property type="entry name" value="7-CYANO-7-DEAZAGUANINE SYNTHASE"/>
    <property type="match status" value="1"/>
</dbReference>
<dbReference type="PIRSF" id="PIRSF006293">
    <property type="entry name" value="ExsB"/>
    <property type="match status" value="1"/>
</dbReference>
<protein>
    <recommendedName>
        <fullName evidence="8">7-cyano-7-deazaguanine synthase</fullName>
        <ecNumber evidence="8">6.3.4.20</ecNumber>
    </recommendedName>
</protein>
<evidence type="ECO:0000256" key="1">
    <source>
        <dbReference type="ARBA" id="ARBA00005061"/>
    </source>
</evidence>
<dbReference type="GO" id="GO:0016874">
    <property type="term" value="F:ligase activity"/>
    <property type="evidence" value="ECO:0007669"/>
    <property type="project" value="UniProtKB-KW"/>
</dbReference>
<dbReference type="GO" id="GO:0046872">
    <property type="term" value="F:metal ion binding"/>
    <property type="evidence" value="ECO:0007669"/>
    <property type="project" value="UniProtKB-KW"/>
</dbReference>
<proteinExistence type="inferred from homology"/>
<gene>
    <name evidence="10" type="ORF">UFOVP760_175</name>
</gene>
<comment type="catalytic activity">
    <reaction evidence="9">
        <text>7-carboxy-7-carbaguanine + NH4(+) + 2 ATP = 7-cyano-7-carbaguanine + 2 AMP + 2 diphosphate + 2 H(+)</text>
        <dbReference type="Rhea" id="RHEA:27982"/>
        <dbReference type="ChEBI" id="CHEBI:15378"/>
        <dbReference type="ChEBI" id="CHEBI:28938"/>
        <dbReference type="ChEBI" id="CHEBI:30616"/>
        <dbReference type="ChEBI" id="CHEBI:33019"/>
        <dbReference type="ChEBI" id="CHEBI:45075"/>
        <dbReference type="ChEBI" id="CHEBI:61036"/>
        <dbReference type="ChEBI" id="CHEBI:456215"/>
        <dbReference type="EC" id="6.3.4.20"/>
    </reaction>
</comment>
<dbReference type="EC" id="6.3.4.20" evidence="8"/>
<accession>A0A6J7X724</accession>
<organism evidence="10">
    <name type="scientific">uncultured Caudovirales phage</name>
    <dbReference type="NCBI Taxonomy" id="2100421"/>
    <lineage>
        <taxon>Viruses</taxon>
        <taxon>Duplodnaviria</taxon>
        <taxon>Heunggongvirae</taxon>
        <taxon>Uroviricota</taxon>
        <taxon>Caudoviricetes</taxon>
        <taxon>Peduoviridae</taxon>
        <taxon>Maltschvirus</taxon>
        <taxon>Maltschvirus maltsch</taxon>
    </lineage>
</organism>
<dbReference type="Gene3D" id="3.40.50.620">
    <property type="entry name" value="HUPs"/>
    <property type="match status" value="1"/>
</dbReference>
<keyword evidence="2" id="KW-0436">Ligase</keyword>
<comment type="similarity">
    <text evidence="7">Belongs to the QueC family.</text>
</comment>
<keyword evidence="4" id="KW-0547">Nucleotide-binding</keyword>
<evidence type="ECO:0000256" key="3">
    <source>
        <dbReference type="ARBA" id="ARBA00022723"/>
    </source>
</evidence>
<evidence type="ECO:0000256" key="7">
    <source>
        <dbReference type="ARBA" id="ARBA00037993"/>
    </source>
</evidence>
<name>A0A6J7X724_9CAUD</name>
<dbReference type="CDD" id="cd01995">
    <property type="entry name" value="QueC-like"/>
    <property type="match status" value="1"/>
</dbReference>
<dbReference type="EMBL" id="LR798360">
    <property type="protein sequence ID" value="CAB5226399.1"/>
    <property type="molecule type" value="Genomic_DNA"/>
</dbReference>
<keyword evidence="3" id="KW-0479">Metal-binding</keyword>
<dbReference type="SUPFAM" id="SSF52402">
    <property type="entry name" value="Adenine nucleotide alpha hydrolases-like"/>
    <property type="match status" value="1"/>
</dbReference>
<dbReference type="PANTHER" id="PTHR42914">
    <property type="entry name" value="7-CYANO-7-DEAZAGUANINE SYNTHASE"/>
    <property type="match status" value="1"/>
</dbReference>
<dbReference type="GO" id="GO:0005524">
    <property type="term" value="F:ATP binding"/>
    <property type="evidence" value="ECO:0007669"/>
    <property type="project" value="UniProtKB-KW"/>
</dbReference>
<evidence type="ECO:0000256" key="8">
    <source>
        <dbReference type="ARBA" id="ARBA00039149"/>
    </source>
</evidence>
<dbReference type="NCBIfam" id="TIGR00364">
    <property type="entry name" value="7-cyano-7-deazaguanine synthase QueC"/>
    <property type="match status" value="1"/>
</dbReference>
<sequence length="232" mass="25561">MSGVVVPISGGMDSTVLLHHAAASYDNVYAISFDYGQRHVRELECAQFQVNSLKDKIRKYQIIKLPFFRDIGASSLTDHSIDVAKTRDVCGEAQTVNYVPFRNMMLLSIACSFAESFGANTVYHGAAQADSVAGFWDGADSFIHAINDVIKLNRMNKINIEAPLISKSKQEIIEMGVALGVDFNQTWTCYEGTNTACGECTACSLRLQGFIQAGIRDPLSYSKSIPWEKLID</sequence>